<organism evidence="1">
    <name type="scientific">Arundo donax</name>
    <name type="common">Giant reed</name>
    <name type="synonym">Donax arundinaceus</name>
    <dbReference type="NCBI Taxonomy" id="35708"/>
    <lineage>
        <taxon>Eukaryota</taxon>
        <taxon>Viridiplantae</taxon>
        <taxon>Streptophyta</taxon>
        <taxon>Embryophyta</taxon>
        <taxon>Tracheophyta</taxon>
        <taxon>Spermatophyta</taxon>
        <taxon>Magnoliopsida</taxon>
        <taxon>Liliopsida</taxon>
        <taxon>Poales</taxon>
        <taxon>Poaceae</taxon>
        <taxon>PACMAD clade</taxon>
        <taxon>Arundinoideae</taxon>
        <taxon>Arundineae</taxon>
        <taxon>Arundo</taxon>
    </lineage>
</organism>
<reference evidence="1" key="2">
    <citation type="journal article" date="2015" name="Data Brief">
        <title>Shoot transcriptome of the giant reed, Arundo donax.</title>
        <authorList>
            <person name="Barrero R.A."/>
            <person name="Guerrero F.D."/>
            <person name="Moolhuijzen P."/>
            <person name="Goolsby J.A."/>
            <person name="Tidwell J."/>
            <person name="Bellgard S.E."/>
            <person name="Bellgard M.I."/>
        </authorList>
    </citation>
    <scope>NUCLEOTIDE SEQUENCE</scope>
    <source>
        <tissue evidence="1">Shoot tissue taken approximately 20 cm above the soil surface</tissue>
    </source>
</reference>
<dbReference type="EMBL" id="GBRH01270066">
    <property type="protein sequence ID" value="JAD27829.1"/>
    <property type="molecule type" value="Transcribed_RNA"/>
</dbReference>
<reference evidence="1" key="1">
    <citation type="submission" date="2014-09" db="EMBL/GenBank/DDBJ databases">
        <authorList>
            <person name="Magalhaes I.L.F."/>
            <person name="Oliveira U."/>
            <person name="Santos F.R."/>
            <person name="Vidigal T.H.D.A."/>
            <person name="Brescovit A.D."/>
            <person name="Santos A.J."/>
        </authorList>
    </citation>
    <scope>NUCLEOTIDE SEQUENCE</scope>
    <source>
        <tissue evidence="1">Shoot tissue taken approximately 20 cm above the soil surface</tissue>
    </source>
</reference>
<accession>A0A0A8YMI6</accession>
<sequence length="14" mass="1844">MRWCRCQDSRRSFL</sequence>
<proteinExistence type="predicted"/>
<protein>
    <submittedName>
        <fullName evidence="1">Uncharacterized protein</fullName>
    </submittedName>
</protein>
<evidence type="ECO:0000313" key="1">
    <source>
        <dbReference type="EMBL" id="JAD27829.1"/>
    </source>
</evidence>
<name>A0A0A8YMI6_ARUDO</name>